<evidence type="ECO:0000256" key="1">
    <source>
        <dbReference type="PIRSR" id="PIRSR605493-1"/>
    </source>
</evidence>
<dbReference type="GO" id="GO:0046872">
    <property type="term" value="F:metal ion binding"/>
    <property type="evidence" value="ECO:0007669"/>
    <property type="project" value="UniProtKB-KW"/>
</dbReference>
<feature type="binding site" evidence="1">
    <location>
        <position position="129"/>
    </location>
    <ligand>
        <name>substrate</name>
    </ligand>
</feature>
<keyword evidence="2" id="KW-0456">Lyase</keyword>
<name>A0A2Z4AB43_9BACT</name>
<dbReference type="PANTHER" id="PTHR33254:SF16">
    <property type="entry name" value="BLR3842 PROTEIN"/>
    <property type="match status" value="1"/>
</dbReference>
<dbReference type="InterPro" id="IPR005493">
    <property type="entry name" value="RraA/RraA-like"/>
</dbReference>
<comment type="cofactor">
    <cofactor evidence="1">
        <name>Mg(2+)</name>
        <dbReference type="ChEBI" id="CHEBI:18420"/>
    </cofactor>
</comment>
<dbReference type="KEGG" id="mtar:DF168_00103"/>
<protein>
    <submittedName>
        <fullName evidence="2">4-hydroxy-4-methyl-2-oxoglutarate aldolase</fullName>
        <ecNumber evidence="2">4.1.3.17</ecNumber>
    </submittedName>
</protein>
<dbReference type="CDD" id="cd16841">
    <property type="entry name" value="RraA_family"/>
    <property type="match status" value="1"/>
</dbReference>
<organism evidence="2 3">
    <name type="scientific">Candidatus Moanibacter tarae</name>
    <dbReference type="NCBI Taxonomy" id="2200854"/>
    <lineage>
        <taxon>Bacteria</taxon>
        <taxon>Pseudomonadati</taxon>
        <taxon>Verrucomicrobiota</taxon>
        <taxon>Opitutia</taxon>
        <taxon>Puniceicoccales</taxon>
        <taxon>Puniceicoccales incertae sedis</taxon>
        <taxon>Candidatus Moanibacter</taxon>
    </lineage>
</organism>
<evidence type="ECO:0000313" key="3">
    <source>
        <dbReference type="Proteomes" id="UP000247465"/>
    </source>
</evidence>
<dbReference type="AlphaFoldDB" id="A0A2Z4AB43"/>
<dbReference type="Proteomes" id="UP000247465">
    <property type="component" value="Chromosome"/>
</dbReference>
<sequence>MSEALSPSVIESLRDFDSATIANAIEYFEARDRTTGYATGDLVCQTPEITQSMVGCAITCKFDSTTPGDRRPSGLGELIELVNSAPKPSVLVVEHLGHDRKRSCLFGDMFCTSLEKLGCTGIVTDSNGRDRKSIRKRTPKFQIFCTGWVVSHGYGVFLDLNVTVSICGLTIQPGDLLHGDESGLVSIPKEIVGGIVQRATKVGREEAEFFKFLESKRFTVEELKRRITPHLRSKN</sequence>
<proteinExistence type="predicted"/>
<dbReference type="EMBL" id="CP029803">
    <property type="protein sequence ID" value="AWT58931.1"/>
    <property type="molecule type" value="Genomic_DNA"/>
</dbReference>
<dbReference type="GO" id="GO:0047443">
    <property type="term" value="F:4-hydroxy-4-methyl-2-oxoglutarate aldolase activity"/>
    <property type="evidence" value="ECO:0007669"/>
    <property type="project" value="UniProtKB-EC"/>
</dbReference>
<accession>A0A2Z4AB43</accession>
<gene>
    <name evidence="2" type="ORF">DF168_00103</name>
</gene>
<feature type="binding site" evidence="1">
    <location>
        <position position="130"/>
    </location>
    <ligand>
        <name>Mg(2+)</name>
        <dbReference type="ChEBI" id="CHEBI:18420"/>
    </ligand>
</feature>
<dbReference type="PANTHER" id="PTHR33254">
    <property type="entry name" value="4-HYDROXY-4-METHYL-2-OXOGLUTARATE ALDOLASE 3-RELATED"/>
    <property type="match status" value="1"/>
</dbReference>
<dbReference type="InterPro" id="IPR036704">
    <property type="entry name" value="RraA/RraA-like_sf"/>
</dbReference>
<keyword evidence="1" id="KW-0479">Metal-binding</keyword>
<reference evidence="2 3" key="1">
    <citation type="submission" date="2018-06" db="EMBL/GenBank/DDBJ databases">
        <title>Draft Genome Sequence of a Novel Marine Bacterium Related to the Verrucomicrobia.</title>
        <authorList>
            <person name="Vosseberg J."/>
            <person name="Martijn J."/>
            <person name="Ettema T.J.G."/>
        </authorList>
    </citation>
    <scope>NUCLEOTIDE SEQUENCE [LARGE SCALE GENOMIC DNA]</scope>
    <source>
        <strain evidence="2">TARA_B100001123</strain>
    </source>
</reference>
<dbReference type="Gene3D" id="3.50.30.40">
    <property type="entry name" value="Ribonuclease E inhibitor RraA/RraA-like"/>
    <property type="match status" value="1"/>
</dbReference>
<dbReference type="Pfam" id="PF03737">
    <property type="entry name" value="RraA-like"/>
    <property type="match status" value="1"/>
</dbReference>
<evidence type="ECO:0000313" key="2">
    <source>
        <dbReference type="EMBL" id="AWT58931.1"/>
    </source>
</evidence>
<keyword evidence="1" id="KW-0460">Magnesium</keyword>
<dbReference type="SUPFAM" id="SSF89562">
    <property type="entry name" value="RraA-like"/>
    <property type="match status" value="1"/>
</dbReference>
<dbReference type="EC" id="4.1.3.17" evidence="2"/>